<protein>
    <submittedName>
        <fullName evidence="2">Uncharacterized protein</fullName>
    </submittedName>
</protein>
<proteinExistence type="predicted"/>
<name>A0A151JRS5_9HYME</name>
<feature type="region of interest" description="Disordered" evidence="1">
    <location>
        <begin position="74"/>
        <end position="112"/>
    </location>
</feature>
<dbReference type="EMBL" id="KQ978583">
    <property type="protein sequence ID" value="KYN29994.1"/>
    <property type="molecule type" value="Genomic_DNA"/>
</dbReference>
<dbReference type="Proteomes" id="UP000078492">
    <property type="component" value="Unassembled WGS sequence"/>
</dbReference>
<dbReference type="AlphaFoldDB" id="A0A151JRS5"/>
<evidence type="ECO:0000313" key="3">
    <source>
        <dbReference type="Proteomes" id="UP000078492"/>
    </source>
</evidence>
<keyword evidence="3" id="KW-1185">Reference proteome</keyword>
<feature type="compositionally biased region" description="Basic and acidic residues" evidence="1">
    <location>
        <begin position="82"/>
        <end position="103"/>
    </location>
</feature>
<organism evidence="2 3">
    <name type="scientific">Trachymyrmex cornetzi</name>
    <dbReference type="NCBI Taxonomy" id="471704"/>
    <lineage>
        <taxon>Eukaryota</taxon>
        <taxon>Metazoa</taxon>
        <taxon>Ecdysozoa</taxon>
        <taxon>Arthropoda</taxon>
        <taxon>Hexapoda</taxon>
        <taxon>Insecta</taxon>
        <taxon>Pterygota</taxon>
        <taxon>Neoptera</taxon>
        <taxon>Endopterygota</taxon>
        <taxon>Hymenoptera</taxon>
        <taxon>Apocrita</taxon>
        <taxon>Aculeata</taxon>
        <taxon>Formicoidea</taxon>
        <taxon>Formicidae</taxon>
        <taxon>Myrmicinae</taxon>
        <taxon>Trachymyrmex</taxon>
    </lineage>
</organism>
<gene>
    <name evidence="2" type="ORF">ALC57_00547</name>
</gene>
<reference evidence="2 3" key="1">
    <citation type="submission" date="2015-09" db="EMBL/GenBank/DDBJ databases">
        <title>Trachymyrmex cornetzi WGS genome.</title>
        <authorList>
            <person name="Nygaard S."/>
            <person name="Hu H."/>
            <person name="Boomsma J."/>
            <person name="Zhang G."/>
        </authorList>
    </citation>
    <scope>NUCLEOTIDE SEQUENCE [LARGE SCALE GENOMIC DNA]</scope>
    <source>
        <strain evidence="2">Tcor2-1</strain>
        <tissue evidence="2">Whole body</tissue>
    </source>
</reference>
<sequence>MRDTRRKREERYVVPKGALSACKRDTARLRLSEASDGGGQMPTPWFLSKPVTYHGWTDLSARSPRARLSERSLQLVGNGRQRQGEPYRRGAARRFEEPARSGESESGAECNN</sequence>
<evidence type="ECO:0000313" key="2">
    <source>
        <dbReference type="EMBL" id="KYN29994.1"/>
    </source>
</evidence>
<evidence type="ECO:0000256" key="1">
    <source>
        <dbReference type="SAM" id="MobiDB-lite"/>
    </source>
</evidence>
<accession>A0A151JRS5</accession>